<protein>
    <submittedName>
        <fullName evidence="2">Uncharacterized protein</fullName>
    </submittedName>
</protein>
<comment type="caution">
    <text evidence="2">The sequence shown here is derived from an EMBL/GenBank/DDBJ whole genome shotgun (WGS) entry which is preliminary data.</text>
</comment>
<name>A0A8J3Z1V9_9ACTN</name>
<dbReference type="AlphaFoldDB" id="A0A8J3Z1V9"/>
<sequence length="61" mass="6611">MSPSNAARTAYRRGDPTSNCSPSHRYGPRQGGWNALRAQTLDEFMSAKTGSPPSAFAMYMA</sequence>
<feature type="region of interest" description="Disordered" evidence="1">
    <location>
        <begin position="1"/>
        <end position="32"/>
    </location>
</feature>
<dbReference type="Proteomes" id="UP000612585">
    <property type="component" value="Unassembled WGS sequence"/>
</dbReference>
<accession>A0A8J3Z1V9</accession>
<organism evidence="2 3">
    <name type="scientific">Virgisporangium aurantiacum</name>
    <dbReference type="NCBI Taxonomy" id="175570"/>
    <lineage>
        <taxon>Bacteria</taxon>
        <taxon>Bacillati</taxon>
        <taxon>Actinomycetota</taxon>
        <taxon>Actinomycetes</taxon>
        <taxon>Micromonosporales</taxon>
        <taxon>Micromonosporaceae</taxon>
        <taxon>Virgisporangium</taxon>
    </lineage>
</organism>
<gene>
    <name evidence="2" type="ORF">Vau01_023630</name>
</gene>
<keyword evidence="3" id="KW-1185">Reference proteome</keyword>
<proteinExistence type="predicted"/>
<dbReference type="EMBL" id="BOPG01000012">
    <property type="protein sequence ID" value="GIJ54847.1"/>
    <property type="molecule type" value="Genomic_DNA"/>
</dbReference>
<evidence type="ECO:0000313" key="3">
    <source>
        <dbReference type="Proteomes" id="UP000612585"/>
    </source>
</evidence>
<reference evidence="2" key="1">
    <citation type="submission" date="2021-01" db="EMBL/GenBank/DDBJ databases">
        <title>Whole genome shotgun sequence of Virgisporangium aurantiacum NBRC 16421.</title>
        <authorList>
            <person name="Komaki H."/>
            <person name="Tamura T."/>
        </authorList>
    </citation>
    <scope>NUCLEOTIDE SEQUENCE</scope>
    <source>
        <strain evidence="2">NBRC 16421</strain>
    </source>
</reference>
<evidence type="ECO:0000313" key="2">
    <source>
        <dbReference type="EMBL" id="GIJ54847.1"/>
    </source>
</evidence>
<evidence type="ECO:0000256" key="1">
    <source>
        <dbReference type="SAM" id="MobiDB-lite"/>
    </source>
</evidence>